<dbReference type="STRING" id="196109.A0A136JDQ2"/>
<evidence type="ECO:0000256" key="2">
    <source>
        <dbReference type="ARBA" id="ARBA00012483"/>
    </source>
</evidence>
<keyword evidence="3" id="KW-0808">Transferase</keyword>
<evidence type="ECO:0000256" key="3">
    <source>
        <dbReference type="ARBA" id="ARBA00022679"/>
    </source>
</evidence>
<dbReference type="Proteomes" id="UP000070501">
    <property type="component" value="Unassembled WGS sequence"/>
</dbReference>
<evidence type="ECO:0000313" key="11">
    <source>
        <dbReference type="EMBL" id="KXJ95291.1"/>
    </source>
</evidence>
<comment type="catalytic activity">
    <reaction evidence="1">
        <text>S-ubiquitinyl-[E2 ubiquitin-conjugating enzyme]-L-cysteine + [acceptor protein]-L-lysine = [E2 ubiquitin-conjugating enzyme]-L-cysteine + N(6)-ubiquitinyl-[acceptor protein]-L-lysine.</text>
        <dbReference type="EC" id="2.3.2.27"/>
    </reaction>
</comment>
<feature type="region of interest" description="Disordered" evidence="9">
    <location>
        <begin position="239"/>
        <end position="267"/>
    </location>
</feature>
<protein>
    <recommendedName>
        <fullName evidence="2">RING-type E3 ubiquitin transferase</fullName>
        <ecNumber evidence="2">2.3.2.27</ecNumber>
    </recommendedName>
</protein>
<dbReference type="SMART" id="SM00184">
    <property type="entry name" value="RING"/>
    <property type="match status" value="1"/>
</dbReference>
<dbReference type="EMBL" id="KQ964246">
    <property type="protein sequence ID" value="KXJ95291.1"/>
    <property type="molecule type" value="Genomic_DNA"/>
</dbReference>
<evidence type="ECO:0000256" key="4">
    <source>
        <dbReference type="ARBA" id="ARBA00022723"/>
    </source>
</evidence>
<feature type="domain" description="RING-type" evidence="10">
    <location>
        <begin position="344"/>
        <end position="385"/>
    </location>
</feature>
<evidence type="ECO:0000256" key="7">
    <source>
        <dbReference type="ARBA" id="ARBA00022833"/>
    </source>
</evidence>
<sequence>MASQFGRPGQQHLDATTGREVVFCHACDHEWYKDEQPDNESLVCPRCHGEATEIVSPENDPRSMNDDFSDGPDPTSPAGIRHRTRFRDNDSDPDEADIDDFRYPPAPDGGGGSGAGFFGRRSVYRGPERFPPPPFGGSSANRRTNPGDGADIIRSFQELLGDIGGPGGPVGPRPGQHHQTTHTGGPRHVTYQSFSGPNFTGGISSITITGPGSRQNRQPGALAGGDAEFQRVFGDIFRGPPLEHDGYDNNGQTRPDQDGVPGGPNRPLDLATALNQLFANLLNPHGTYGDGVYTQEALDRIITNLMEANPQSNAAAPASEEAIKSLVRKPLDKEALGGEPQGECTICIDDMLMGDTATFLPCKHWFHEECVVLWLKEHKTCPICRAPIDGDATGQPQSPSAGASTSASATAAGAAGPSSQPQMQTQQMPSFWSMNAPPAPTPPPDWTRPTWTHPAQSSGSVFASSSGSPREISAAERRRANLREHGSARLDALRDIGERDREQERLDRPSAARDDTSNSNSNNNSNSGGGGGPFSWFRDQFRDRRS</sequence>
<keyword evidence="6" id="KW-0833">Ubl conjugation pathway</keyword>
<evidence type="ECO:0000256" key="8">
    <source>
        <dbReference type="PROSITE-ProRule" id="PRU00175"/>
    </source>
</evidence>
<evidence type="ECO:0000256" key="1">
    <source>
        <dbReference type="ARBA" id="ARBA00000900"/>
    </source>
</evidence>
<proteinExistence type="predicted"/>
<dbReference type="GO" id="GO:0006511">
    <property type="term" value="P:ubiquitin-dependent protein catabolic process"/>
    <property type="evidence" value="ECO:0007669"/>
    <property type="project" value="TreeGrafter"/>
</dbReference>
<evidence type="ECO:0000259" key="10">
    <source>
        <dbReference type="PROSITE" id="PS50089"/>
    </source>
</evidence>
<evidence type="ECO:0000256" key="6">
    <source>
        <dbReference type="ARBA" id="ARBA00022786"/>
    </source>
</evidence>
<evidence type="ECO:0000256" key="5">
    <source>
        <dbReference type="ARBA" id="ARBA00022771"/>
    </source>
</evidence>
<feature type="region of interest" description="Disordered" evidence="9">
    <location>
        <begin position="52"/>
        <end position="118"/>
    </location>
</feature>
<accession>A0A136JDQ2</accession>
<dbReference type="InterPro" id="IPR013083">
    <property type="entry name" value="Znf_RING/FYVE/PHD"/>
</dbReference>
<gene>
    <name evidence="11" type="ORF">Micbo1qcDRAFT_192350</name>
</gene>
<feature type="region of interest" description="Disordered" evidence="9">
    <location>
        <begin position="165"/>
        <end position="187"/>
    </location>
</feature>
<feature type="compositionally biased region" description="Basic and acidic residues" evidence="9">
    <location>
        <begin position="473"/>
        <end position="516"/>
    </location>
</feature>
<dbReference type="Gene3D" id="3.30.40.10">
    <property type="entry name" value="Zinc/RING finger domain, C3HC4 (zinc finger)"/>
    <property type="match status" value="1"/>
</dbReference>
<dbReference type="InParanoid" id="A0A136JDQ2"/>
<keyword evidence="5 8" id="KW-0863">Zinc-finger</keyword>
<dbReference type="PANTHER" id="PTHR45931:SF3">
    <property type="entry name" value="RING ZINC FINGER-CONTAINING PROTEIN"/>
    <property type="match status" value="1"/>
</dbReference>
<dbReference type="EC" id="2.3.2.27" evidence="2"/>
<dbReference type="Pfam" id="PF13639">
    <property type="entry name" value="zf-RING_2"/>
    <property type="match status" value="1"/>
</dbReference>
<dbReference type="PROSITE" id="PS50089">
    <property type="entry name" value="ZF_RING_2"/>
    <property type="match status" value="1"/>
</dbReference>
<dbReference type="InterPro" id="IPR001841">
    <property type="entry name" value="Znf_RING"/>
</dbReference>
<dbReference type="GO" id="GO:0008270">
    <property type="term" value="F:zinc ion binding"/>
    <property type="evidence" value="ECO:0007669"/>
    <property type="project" value="UniProtKB-KW"/>
</dbReference>
<dbReference type="AlphaFoldDB" id="A0A136JDQ2"/>
<organism evidence="11 12">
    <name type="scientific">Microdochium bolleyi</name>
    <dbReference type="NCBI Taxonomy" id="196109"/>
    <lineage>
        <taxon>Eukaryota</taxon>
        <taxon>Fungi</taxon>
        <taxon>Dikarya</taxon>
        <taxon>Ascomycota</taxon>
        <taxon>Pezizomycotina</taxon>
        <taxon>Sordariomycetes</taxon>
        <taxon>Xylariomycetidae</taxon>
        <taxon>Xylariales</taxon>
        <taxon>Microdochiaceae</taxon>
        <taxon>Microdochium</taxon>
    </lineage>
</organism>
<evidence type="ECO:0000256" key="9">
    <source>
        <dbReference type="SAM" id="MobiDB-lite"/>
    </source>
</evidence>
<feature type="compositionally biased region" description="Low complexity" evidence="9">
    <location>
        <begin position="517"/>
        <end position="526"/>
    </location>
</feature>
<feature type="compositionally biased region" description="Low complexity" evidence="9">
    <location>
        <begin position="447"/>
        <end position="468"/>
    </location>
</feature>
<dbReference type="OrthoDB" id="8062037at2759"/>
<feature type="region of interest" description="Disordered" evidence="9">
    <location>
        <begin position="392"/>
        <end position="546"/>
    </location>
</feature>
<dbReference type="FunFam" id="3.30.40.10:FF:000127">
    <property type="entry name" value="E3 ubiquitin-protein ligase RNF181"/>
    <property type="match status" value="1"/>
</dbReference>
<feature type="compositionally biased region" description="Low complexity" evidence="9">
    <location>
        <begin position="395"/>
        <end position="430"/>
    </location>
</feature>
<dbReference type="GO" id="GO:0061630">
    <property type="term" value="F:ubiquitin protein ligase activity"/>
    <property type="evidence" value="ECO:0007669"/>
    <property type="project" value="UniProtKB-EC"/>
</dbReference>
<reference evidence="12" key="1">
    <citation type="submission" date="2016-02" db="EMBL/GenBank/DDBJ databases">
        <title>Draft genome sequence of Microdochium bolleyi, a fungal endophyte of beachgrass.</title>
        <authorList>
            <consortium name="DOE Joint Genome Institute"/>
            <person name="David A.S."/>
            <person name="May G."/>
            <person name="Haridas S."/>
            <person name="Lim J."/>
            <person name="Wang M."/>
            <person name="Labutti K."/>
            <person name="Lipzen A."/>
            <person name="Barry K."/>
            <person name="Grigoriev I.V."/>
        </authorList>
    </citation>
    <scope>NUCLEOTIDE SEQUENCE [LARGE SCALE GENOMIC DNA]</scope>
    <source>
        <strain evidence="12">J235TASD1</strain>
    </source>
</reference>
<dbReference type="InterPro" id="IPR051834">
    <property type="entry name" value="RING_finger_E3_ligase"/>
</dbReference>
<dbReference type="GO" id="GO:0016567">
    <property type="term" value="P:protein ubiquitination"/>
    <property type="evidence" value="ECO:0007669"/>
    <property type="project" value="UniProtKB-ARBA"/>
</dbReference>
<feature type="compositionally biased region" description="Pro residues" evidence="9">
    <location>
        <begin position="437"/>
        <end position="446"/>
    </location>
</feature>
<evidence type="ECO:0000313" key="12">
    <source>
        <dbReference type="Proteomes" id="UP000070501"/>
    </source>
</evidence>
<keyword evidence="12" id="KW-1185">Reference proteome</keyword>
<dbReference type="GO" id="GO:0005634">
    <property type="term" value="C:nucleus"/>
    <property type="evidence" value="ECO:0007669"/>
    <property type="project" value="TreeGrafter"/>
</dbReference>
<name>A0A136JDQ2_9PEZI</name>
<feature type="compositionally biased region" description="Gly residues" evidence="9">
    <location>
        <begin position="108"/>
        <end position="117"/>
    </location>
</feature>
<keyword evidence="4" id="KW-0479">Metal-binding</keyword>
<dbReference type="SUPFAM" id="SSF57850">
    <property type="entry name" value="RING/U-box"/>
    <property type="match status" value="1"/>
</dbReference>
<keyword evidence="7" id="KW-0862">Zinc</keyword>
<dbReference type="PANTHER" id="PTHR45931">
    <property type="entry name" value="SI:CH211-59O9.10"/>
    <property type="match status" value="1"/>
</dbReference>